<dbReference type="Pfam" id="PF01070">
    <property type="entry name" value="FMN_dh"/>
    <property type="match status" value="1"/>
</dbReference>
<dbReference type="Proteomes" id="UP000736672">
    <property type="component" value="Unassembled WGS sequence"/>
</dbReference>
<dbReference type="Pfam" id="PF00173">
    <property type="entry name" value="Cyt-b5"/>
    <property type="match status" value="1"/>
</dbReference>
<dbReference type="SUPFAM" id="SSF51395">
    <property type="entry name" value="FMN-linked oxidoreductases"/>
    <property type="match status" value="1"/>
</dbReference>
<dbReference type="AlphaFoldDB" id="A0A9P9G4L9"/>
<dbReference type="PROSITE" id="PS50255">
    <property type="entry name" value="CYTOCHROME_B5_2"/>
    <property type="match status" value="1"/>
</dbReference>
<evidence type="ECO:0000256" key="3">
    <source>
        <dbReference type="SAM" id="MobiDB-lite"/>
    </source>
</evidence>
<keyword evidence="7" id="KW-1185">Reference proteome</keyword>
<reference evidence="6" key="1">
    <citation type="journal article" date="2021" name="Nat. Commun.">
        <title>Genetic determinants of endophytism in the Arabidopsis root mycobiome.</title>
        <authorList>
            <person name="Mesny F."/>
            <person name="Miyauchi S."/>
            <person name="Thiergart T."/>
            <person name="Pickel B."/>
            <person name="Atanasova L."/>
            <person name="Karlsson M."/>
            <person name="Huettel B."/>
            <person name="Barry K.W."/>
            <person name="Haridas S."/>
            <person name="Chen C."/>
            <person name="Bauer D."/>
            <person name="Andreopoulos W."/>
            <person name="Pangilinan J."/>
            <person name="LaButti K."/>
            <person name="Riley R."/>
            <person name="Lipzen A."/>
            <person name="Clum A."/>
            <person name="Drula E."/>
            <person name="Henrissat B."/>
            <person name="Kohler A."/>
            <person name="Grigoriev I.V."/>
            <person name="Martin F.M."/>
            <person name="Hacquard S."/>
        </authorList>
    </citation>
    <scope>NUCLEOTIDE SEQUENCE</scope>
    <source>
        <strain evidence="6">FSSC 5 MPI-SDFR-AT-0091</strain>
    </source>
</reference>
<dbReference type="Gene3D" id="3.10.120.10">
    <property type="entry name" value="Cytochrome b5-like heme/steroid binding domain"/>
    <property type="match status" value="1"/>
</dbReference>
<dbReference type="PROSITE" id="PS51349">
    <property type="entry name" value="FMN_HYDROXY_ACID_DH_2"/>
    <property type="match status" value="1"/>
</dbReference>
<dbReference type="SUPFAM" id="SSF55856">
    <property type="entry name" value="Cytochrome b5-like heme/steroid binding domain"/>
    <property type="match status" value="1"/>
</dbReference>
<accession>A0A9P9G4L9</accession>
<dbReference type="Gene3D" id="3.20.20.70">
    <property type="entry name" value="Aldolase class I"/>
    <property type="match status" value="1"/>
</dbReference>
<gene>
    <name evidence="6" type="ORF">B0J15DRAFT_599451</name>
</gene>
<evidence type="ECO:0000313" key="6">
    <source>
        <dbReference type="EMBL" id="KAH7232133.1"/>
    </source>
</evidence>
<protein>
    <submittedName>
        <fullName evidence="6">Mitochondrial cytochrome b2-like protein</fullName>
    </submittedName>
</protein>
<dbReference type="PANTHER" id="PTHR10578">
    <property type="entry name" value="S -2-HYDROXY-ACID OXIDASE-RELATED"/>
    <property type="match status" value="1"/>
</dbReference>
<proteinExistence type="predicted"/>
<dbReference type="InterPro" id="IPR013785">
    <property type="entry name" value="Aldolase_TIM"/>
</dbReference>
<evidence type="ECO:0000313" key="7">
    <source>
        <dbReference type="Proteomes" id="UP000736672"/>
    </source>
</evidence>
<dbReference type="SMART" id="SM01117">
    <property type="entry name" value="Cyt-b5"/>
    <property type="match status" value="1"/>
</dbReference>
<dbReference type="InterPro" id="IPR001199">
    <property type="entry name" value="Cyt_B5-like_heme/steroid-bd"/>
</dbReference>
<dbReference type="InterPro" id="IPR000262">
    <property type="entry name" value="FMN-dep_DH"/>
</dbReference>
<name>A0A9P9G4L9_FUSSL</name>
<dbReference type="InterPro" id="IPR037396">
    <property type="entry name" value="FMN_HAD"/>
</dbReference>
<organism evidence="6 7">
    <name type="scientific">Fusarium solani</name>
    <name type="common">Filamentous fungus</name>
    <dbReference type="NCBI Taxonomy" id="169388"/>
    <lineage>
        <taxon>Eukaryota</taxon>
        <taxon>Fungi</taxon>
        <taxon>Dikarya</taxon>
        <taxon>Ascomycota</taxon>
        <taxon>Pezizomycotina</taxon>
        <taxon>Sordariomycetes</taxon>
        <taxon>Hypocreomycetidae</taxon>
        <taxon>Hypocreales</taxon>
        <taxon>Nectriaceae</taxon>
        <taxon>Fusarium</taxon>
        <taxon>Fusarium solani species complex</taxon>
    </lineage>
</organism>
<feature type="domain" description="Cytochrome b5 heme-binding" evidence="4">
    <location>
        <begin position="2"/>
        <end position="79"/>
    </location>
</feature>
<dbReference type="GO" id="GO:0016491">
    <property type="term" value="F:oxidoreductase activity"/>
    <property type="evidence" value="ECO:0007669"/>
    <property type="project" value="UniProtKB-KW"/>
</dbReference>
<comment type="cofactor">
    <cofactor evidence="1">
        <name>FMN</name>
        <dbReference type="ChEBI" id="CHEBI:58210"/>
    </cofactor>
</comment>
<evidence type="ECO:0000259" key="4">
    <source>
        <dbReference type="PROSITE" id="PS50255"/>
    </source>
</evidence>
<comment type="caution">
    <text evidence="6">The sequence shown here is derived from an EMBL/GenBank/DDBJ whole genome shotgun (WGS) entry which is preliminary data.</text>
</comment>
<feature type="domain" description="FMN hydroxy acid dehydrogenase" evidence="5">
    <location>
        <begin position="100"/>
        <end position="467"/>
    </location>
</feature>
<keyword evidence="2" id="KW-0560">Oxidoreductase</keyword>
<evidence type="ECO:0000256" key="2">
    <source>
        <dbReference type="ARBA" id="ARBA00023002"/>
    </source>
</evidence>
<feature type="region of interest" description="Disordered" evidence="3">
    <location>
        <begin position="267"/>
        <end position="312"/>
    </location>
</feature>
<dbReference type="OrthoDB" id="1925334at2759"/>
<dbReference type="PANTHER" id="PTHR10578:SF104">
    <property type="entry name" value="CYTOCHROME B2, MITOCHONDRIAL-RELATED"/>
    <property type="match status" value="1"/>
</dbReference>
<dbReference type="InterPro" id="IPR036400">
    <property type="entry name" value="Cyt_B5-like_heme/steroid_sf"/>
</dbReference>
<evidence type="ECO:0000256" key="1">
    <source>
        <dbReference type="ARBA" id="ARBA00001917"/>
    </source>
</evidence>
<dbReference type="EMBL" id="JAGTJS010000030">
    <property type="protein sequence ID" value="KAH7232133.1"/>
    <property type="molecule type" value="Genomic_DNA"/>
</dbReference>
<sequence>MTEPISREELGQHNKDGDLWIALNGKVYDFSDFSSSHPGGPEVIYRYAGQDASEEYNTFHAPELVKSTLGADKMVGHLLDVATAGSDAVKPTSSVKDQKPLLDELINLYDLEEVAKRTLTAKAWAYIDGASNDNLTCRFNNRVLRHIWFRPAVMRGVRYVNMSTTLFGCKLDAPIYISPTAAVSVAGTDGELAQARGAASSGIIATIPNMASHPLEDILDATPERAFFQLYVSNDRQQSEDIVRKVTASGKIKAIFVTVDSPVVSKREADERTKGSLSSVNPYKGSSPAAAATTASRKGPPRGGFARQSGQQVDPSISWSDLAWLRSITDLPLVLKGVQRHEDAVKAMELGFEGIVLSNHGGRAADNALPAILTLLELHRNCPQVFGAMEILIDGGFRRGSDVVKAICLGASAVGLGRPFMYSVMYGQEGTERVVDILKDEIRTCMQLIGICDLFADASPDYLVTGEIDHLVRSGQHPYAKKITRRSRI</sequence>
<evidence type="ECO:0000259" key="5">
    <source>
        <dbReference type="PROSITE" id="PS51349"/>
    </source>
</evidence>